<organism evidence="2 3">
    <name type="scientific">Glomerella acutata</name>
    <name type="common">Colletotrichum acutatum</name>
    <dbReference type="NCBI Taxonomy" id="27357"/>
    <lineage>
        <taxon>Eukaryota</taxon>
        <taxon>Fungi</taxon>
        <taxon>Dikarya</taxon>
        <taxon>Ascomycota</taxon>
        <taxon>Pezizomycotina</taxon>
        <taxon>Sordariomycetes</taxon>
        <taxon>Hypocreomycetidae</taxon>
        <taxon>Glomerellales</taxon>
        <taxon>Glomerellaceae</taxon>
        <taxon>Colletotrichum</taxon>
        <taxon>Colletotrichum acutatum species complex</taxon>
    </lineage>
</organism>
<dbReference type="RefSeq" id="XP_060370740.1">
    <property type="nucleotide sequence ID" value="XM_060502416.1"/>
</dbReference>
<proteinExistence type="predicted"/>
<evidence type="ECO:0000313" key="3">
    <source>
        <dbReference type="Proteomes" id="UP001244207"/>
    </source>
</evidence>
<reference evidence="2" key="1">
    <citation type="submission" date="2021-12" db="EMBL/GenBank/DDBJ databases">
        <title>Comparative genomics, transcriptomics and evolutionary studies reveal genomic signatures of adaptation to plant cell wall in hemibiotrophic fungi.</title>
        <authorList>
            <consortium name="DOE Joint Genome Institute"/>
            <person name="Baroncelli R."/>
            <person name="Diaz J.F."/>
            <person name="Benocci T."/>
            <person name="Peng M."/>
            <person name="Battaglia E."/>
            <person name="Haridas S."/>
            <person name="Andreopoulos W."/>
            <person name="Labutti K."/>
            <person name="Pangilinan J."/>
            <person name="Floch G.L."/>
            <person name="Makela M.R."/>
            <person name="Henrissat B."/>
            <person name="Grigoriev I.V."/>
            <person name="Crouch J.A."/>
            <person name="De Vries R.P."/>
            <person name="Sukno S.A."/>
            <person name="Thon M.R."/>
        </authorList>
    </citation>
    <scope>NUCLEOTIDE SEQUENCE</scope>
    <source>
        <strain evidence="2">CBS 112980</strain>
    </source>
</reference>
<accession>A0AAD8XNE9</accession>
<feature type="region of interest" description="Disordered" evidence="1">
    <location>
        <begin position="216"/>
        <end position="240"/>
    </location>
</feature>
<name>A0AAD8XNE9_GLOAC</name>
<protein>
    <submittedName>
        <fullName evidence="2">Uncharacterized protein</fullName>
    </submittedName>
</protein>
<sequence>MASETFPSHAFVSIPLLLGRRQIARYCHEVLLSLSADLLYFYSSSASSSFWHYFDFTELTTSQISVPKHPTPSPRVLVIKLYRSFSPHIFTVRHLLQISGNSGVRFECLNRSLTSLFSRRTMRLFHRHRNKKKNPPLPIQEDLFSPLDSPSPLPPIRNFSYPTAALQPPLAPPIFSSAQAGIHLPPTSFGEAQTSTLSSGIEPPFYWASSYRSIRKEEEGASTDSQSYISDTGPEAFVYG</sequence>
<dbReference type="Proteomes" id="UP001244207">
    <property type="component" value="Unassembled WGS sequence"/>
</dbReference>
<evidence type="ECO:0000313" key="2">
    <source>
        <dbReference type="EMBL" id="KAK1730685.1"/>
    </source>
</evidence>
<evidence type="ECO:0000256" key="1">
    <source>
        <dbReference type="SAM" id="MobiDB-lite"/>
    </source>
</evidence>
<dbReference type="GeneID" id="85386315"/>
<comment type="caution">
    <text evidence="2">The sequence shown here is derived from an EMBL/GenBank/DDBJ whole genome shotgun (WGS) entry which is preliminary data.</text>
</comment>
<dbReference type="AlphaFoldDB" id="A0AAD8XNE9"/>
<gene>
    <name evidence="2" type="ORF">BDZ83DRAFT_331215</name>
</gene>
<dbReference type="EMBL" id="JAHMHS010000005">
    <property type="protein sequence ID" value="KAK1730685.1"/>
    <property type="molecule type" value="Genomic_DNA"/>
</dbReference>
<keyword evidence="3" id="KW-1185">Reference proteome</keyword>